<dbReference type="HOGENOM" id="CLU_284981_0_0_1"/>
<organism evidence="4">
    <name type="scientific">Laccaria bicolor (strain S238N-H82 / ATCC MYA-4686)</name>
    <name type="common">Bicoloured deceiver</name>
    <name type="synonym">Laccaria laccata var. bicolor</name>
    <dbReference type="NCBI Taxonomy" id="486041"/>
    <lineage>
        <taxon>Eukaryota</taxon>
        <taxon>Fungi</taxon>
        <taxon>Dikarya</taxon>
        <taxon>Basidiomycota</taxon>
        <taxon>Agaricomycotina</taxon>
        <taxon>Agaricomycetes</taxon>
        <taxon>Agaricomycetidae</taxon>
        <taxon>Agaricales</taxon>
        <taxon>Agaricineae</taxon>
        <taxon>Hydnangiaceae</taxon>
        <taxon>Laccaria</taxon>
    </lineage>
</organism>
<protein>
    <submittedName>
        <fullName evidence="3">Predicted protein</fullName>
    </submittedName>
</protein>
<accession>B0DW90</accession>
<dbReference type="AlphaFoldDB" id="B0DW90"/>
<keyword evidence="2" id="KW-1133">Transmembrane helix</keyword>
<proteinExistence type="predicted"/>
<dbReference type="KEGG" id="lbc:LACBIDRAFT_333543"/>
<feature type="compositionally biased region" description="Low complexity" evidence="1">
    <location>
        <begin position="495"/>
        <end position="505"/>
    </location>
</feature>
<evidence type="ECO:0000256" key="1">
    <source>
        <dbReference type="SAM" id="MobiDB-lite"/>
    </source>
</evidence>
<reference evidence="3 4" key="1">
    <citation type="journal article" date="2008" name="Nature">
        <title>The genome of Laccaria bicolor provides insights into mycorrhizal symbiosis.</title>
        <authorList>
            <person name="Martin F."/>
            <person name="Aerts A."/>
            <person name="Ahren D."/>
            <person name="Brun A."/>
            <person name="Danchin E.G.J."/>
            <person name="Duchaussoy F."/>
            <person name="Gibon J."/>
            <person name="Kohler A."/>
            <person name="Lindquist E."/>
            <person name="Pereda V."/>
            <person name="Salamov A."/>
            <person name="Shapiro H.J."/>
            <person name="Wuyts J."/>
            <person name="Blaudez D."/>
            <person name="Buee M."/>
            <person name="Brokstein P."/>
            <person name="Canbaeck B."/>
            <person name="Cohen D."/>
            <person name="Courty P.E."/>
            <person name="Coutinho P.M."/>
            <person name="Delaruelle C."/>
            <person name="Detter J.C."/>
            <person name="Deveau A."/>
            <person name="DiFazio S."/>
            <person name="Duplessis S."/>
            <person name="Fraissinet-Tachet L."/>
            <person name="Lucic E."/>
            <person name="Frey-Klett P."/>
            <person name="Fourrey C."/>
            <person name="Feussner I."/>
            <person name="Gay G."/>
            <person name="Grimwood J."/>
            <person name="Hoegger P.J."/>
            <person name="Jain P."/>
            <person name="Kilaru S."/>
            <person name="Labbe J."/>
            <person name="Lin Y.C."/>
            <person name="Legue V."/>
            <person name="Le Tacon F."/>
            <person name="Marmeisse R."/>
            <person name="Melayah D."/>
            <person name="Montanini B."/>
            <person name="Muratet M."/>
            <person name="Nehls U."/>
            <person name="Niculita-Hirzel H."/>
            <person name="Oudot-Le Secq M.P."/>
            <person name="Peter M."/>
            <person name="Quesneville H."/>
            <person name="Rajashekar B."/>
            <person name="Reich M."/>
            <person name="Rouhier N."/>
            <person name="Schmutz J."/>
            <person name="Yin T."/>
            <person name="Chalot M."/>
            <person name="Henrissat B."/>
            <person name="Kuees U."/>
            <person name="Lucas S."/>
            <person name="Van de Peer Y."/>
            <person name="Podila G.K."/>
            <person name="Polle A."/>
            <person name="Pukkila P.J."/>
            <person name="Richardson P.M."/>
            <person name="Rouze P."/>
            <person name="Sanders I.R."/>
            <person name="Stajich J.E."/>
            <person name="Tunlid A."/>
            <person name="Tuskan G."/>
            <person name="Grigoriev I.V."/>
        </authorList>
    </citation>
    <scope>NUCLEOTIDE SEQUENCE [LARGE SCALE GENOMIC DNA]</scope>
    <source>
        <strain evidence="4">S238N-H82 / ATCC MYA-4686</strain>
    </source>
</reference>
<sequence>MPPNTSAHRHQQAMPLPSQNVFQAQTAGVLPPPMDRTTNAWSAIDNTSRPLPVRGPTVNPLSGPRNDNICTLLFSTRGDFVGLVRPPPARVAVPPRYCATPLRTSFSYRTAFYPTTRGIMTAETQRQVHWNPDADYYQGMYTRPPVVQVVRPQSHYRLHAASGVPVRRLVPAASQNYAGGPQSFNVCSEQYVLPSSGFPLVSSYENCYAVPGSPVLSDLGVDSADTPISLDVDWAIIHRKVFDTVNALEWSGPVAIANTLLTASFESTDALMFHAVVILLVIKQLKARRSLLVKSFIDRLGSFAMAQFWHLWRDGTWLNLSEPLFIEDFPARFKLGLGVARAIGCLFRIGIIHGSEVIKCLDFLLDSEDSIHRLSAIHAIVSMAGVKFCSPKYTHEGVVDIYRDLGSIYIESGIYNKYGAYAESGAYVWAPEGPSSPSYTLLMIDGVILLFCFLSPLLNWPCVMEGNISTSTSTVRSLHQNISEINTCLTANNGSVPSSPRSSTLPSPPDSPSSDVSSLPSVSSSFFFSSSAASPRYSRPHSDHGRDTTEALIIPSLTMPPALCRPTPYGQTLGELRLLVLGSQGAGKSFLTGLLLEDNEDVVEVGTWEDAEYGKVLRASTDWIEHKDNHGLEKFEPTRNVEIVELPGYNYHNDTIIHSPFNAVSDVLHPNQQPSAVVANLISSASTPLYTALVFLLTSDNLGNEIPIIVLPRLRDSGSAKLSSFRPANAVALRAGLFHSPETLTLLRTEAADRFLRWREVERSVDHVHQAQRERDVHREKQRWDKAKWESEWMVTLSQDVSKRVREGTITERDVKRPQPQLAERSVSSSRPYANSPPFDPLHLPSLLMFSVSLLDPLRSRIESTFSEFWDALGEFHVRFALIGGFCVGVGVGFFVRVAAVPSGRQHIRSNLPAFGIVIRWKGGHAQVTPFTSSPQLTTLDRQAGTAWHCVKLTAIVQLFPRCFEFGANLTGEWESLLRLRLDSGQPSNEFTGSAASTSSVVFRELSSSLIVFSSFWWGPESTRSACVILYTTHCTEPSYGIKVPFRPAMNDLCFWASGMEAGSNLLDEGGNVALATQRILVQSITIV</sequence>
<gene>
    <name evidence="3" type="ORF">LACBIDRAFT_333543</name>
</gene>
<dbReference type="InParanoid" id="B0DW90"/>
<feature type="region of interest" description="Disordered" evidence="1">
    <location>
        <begin position="808"/>
        <end position="834"/>
    </location>
</feature>
<feature type="compositionally biased region" description="Basic and acidic residues" evidence="1">
    <location>
        <begin position="808"/>
        <end position="817"/>
    </location>
</feature>
<dbReference type="GeneID" id="6083825"/>
<keyword evidence="2" id="KW-0812">Transmembrane</keyword>
<keyword evidence="2" id="KW-0472">Membrane</keyword>
<evidence type="ECO:0000313" key="3">
    <source>
        <dbReference type="EMBL" id="EDR01184.1"/>
    </source>
</evidence>
<dbReference type="OrthoDB" id="3350156at2759"/>
<keyword evidence="4" id="KW-1185">Reference proteome</keyword>
<name>B0DW90_LACBS</name>
<feature type="transmembrane region" description="Helical" evidence="2">
    <location>
        <begin position="880"/>
        <end position="900"/>
    </location>
</feature>
<dbReference type="EMBL" id="DS547142">
    <property type="protein sequence ID" value="EDR01184.1"/>
    <property type="molecule type" value="Genomic_DNA"/>
</dbReference>
<evidence type="ECO:0000313" key="4">
    <source>
        <dbReference type="Proteomes" id="UP000001194"/>
    </source>
</evidence>
<evidence type="ECO:0000256" key="2">
    <source>
        <dbReference type="SAM" id="Phobius"/>
    </source>
</evidence>
<feature type="region of interest" description="Disordered" evidence="1">
    <location>
        <begin position="493"/>
        <end position="517"/>
    </location>
</feature>
<dbReference type="RefSeq" id="XP_001888226.1">
    <property type="nucleotide sequence ID" value="XM_001888191.1"/>
</dbReference>
<dbReference type="Proteomes" id="UP000001194">
    <property type="component" value="Unassembled WGS sequence"/>
</dbReference>